<sequence>SDVEVDDIRVGHNIVEKDVGDEEIEAEELERRMWKDQVKLKRIKERHKLAERQATEKHVRKQRSMKTGEL</sequence>
<name>A0A8S0RCW5_OLEEU</name>
<evidence type="ECO:0000313" key="3">
    <source>
        <dbReference type="EMBL" id="CAA2976914.1"/>
    </source>
</evidence>
<dbReference type="InterPro" id="IPR006957">
    <property type="entry name" value="EIN3"/>
</dbReference>
<keyword evidence="4" id="KW-1185">Reference proteome</keyword>
<evidence type="ECO:0000256" key="2">
    <source>
        <dbReference type="SAM" id="MobiDB-lite"/>
    </source>
</evidence>
<evidence type="ECO:0000256" key="1">
    <source>
        <dbReference type="SAM" id="Coils"/>
    </source>
</evidence>
<dbReference type="Gramene" id="OE9A061635T1">
    <property type="protein sequence ID" value="OE9A061635C1"/>
    <property type="gene ID" value="OE9A061635"/>
</dbReference>
<reference evidence="3 4" key="1">
    <citation type="submission" date="2019-12" db="EMBL/GenBank/DDBJ databases">
        <authorList>
            <person name="Alioto T."/>
            <person name="Alioto T."/>
            <person name="Gomez Garrido J."/>
        </authorList>
    </citation>
    <scope>NUCLEOTIDE SEQUENCE [LARGE SCALE GENOMIC DNA]</scope>
</reference>
<organism evidence="3 4">
    <name type="scientific">Olea europaea subsp. europaea</name>
    <dbReference type="NCBI Taxonomy" id="158383"/>
    <lineage>
        <taxon>Eukaryota</taxon>
        <taxon>Viridiplantae</taxon>
        <taxon>Streptophyta</taxon>
        <taxon>Embryophyta</taxon>
        <taxon>Tracheophyta</taxon>
        <taxon>Spermatophyta</taxon>
        <taxon>Magnoliopsida</taxon>
        <taxon>eudicotyledons</taxon>
        <taxon>Gunneridae</taxon>
        <taxon>Pentapetalae</taxon>
        <taxon>asterids</taxon>
        <taxon>lamiids</taxon>
        <taxon>Lamiales</taxon>
        <taxon>Oleaceae</taxon>
        <taxon>Oleeae</taxon>
        <taxon>Olea</taxon>
    </lineage>
</organism>
<proteinExistence type="predicted"/>
<dbReference type="GO" id="GO:0005634">
    <property type="term" value="C:nucleus"/>
    <property type="evidence" value="ECO:0007669"/>
    <property type="project" value="InterPro"/>
</dbReference>
<dbReference type="PANTHER" id="PTHR33305">
    <property type="entry name" value="ETHYLENE INSENSITIVE 3-LIKE 2 PROTEIN"/>
    <property type="match status" value="1"/>
</dbReference>
<feature type="non-terminal residue" evidence="3">
    <location>
        <position position="1"/>
    </location>
</feature>
<dbReference type="GO" id="GO:0003677">
    <property type="term" value="F:DNA binding"/>
    <property type="evidence" value="ECO:0007669"/>
    <property type="project" value="TreeGrafter"/>
</dbReference>
<evidence type="ECO:0000313" key="4">
    <source>
        <dbReference type="Proteomes" id="UP000594638"/>
    </source>
</evidence>
<dbReference type="PANTHER" id="PTHR33305:SF30">
    <property type="entry name" value="ETHYLENE INSENSITIVE 3-LIKE 3 PROTEIN"/>
    <property type="match status" value="1"/>
</dbReference>
<feature type="region of interest" description="Disordered" evidence="2">
    <location>
        <begin position="49"/>
        <end position="70"/>
    </location>
</feature>
<protein>
    <submittedName>
        <fullName evidence="3">ETHYLENE INSENSITIVE 3-like 3</fullName>
    </submittedName>
</protein>
<dbReference type="AlphaFoldDB" id="A0A8S0RCW5"/>
<accession>A0A8S0RCW5</accession>
<keyword evidence="1" id="KW-0175">Coiled coil</keyword>
<dbReference type="EMBL" id="CACTIH010002626">
    <property type="protein sequence ID" value="CAA2976914.1"/>
    <property type="molecule type" value="Genomic_DNA"/>
</dbReference>
<dbReference type="OrthoDB" id="1746291at2759"/>
<comment type="caution">
    <text evidence="3">The sequence shown here is derived from an EMBL/GenBank/DDBJ whole genome shotgun (WGS) entry which is preliminary data.</text>
</comment>
<dbReference type="Proteomes" id="UP000594638">
    <property type="component" value="Unassembled WGS sequence"/>
</dbReference>
<feature type="coiled-coil region" evidence="1">
    <location>
        <begin position="12"/>
        <end position="46"/>
    </location>
</feature>
<gene>
    <name evidence="3" type="ORF">OLEA9_A061635</name>
</gene>
<dbReference type="GO" id="GO:0003700">
    <property type="term" value="F:DNA-binding transcription factor activity"/>
    <property type="evidence" value="ECO:0007669"/>
    <property type="project" value="InterPro"/>
</dbReference>